<reference evidence="11" key="1">
    <citation type="submission" date="2022-03" db="EMBL/GenBank/DDBJ databases">
        <authorList>
            <person name="Lindestad O."/>
        </authorList>
    </citation>
    <scope>NUCLEOTIDE SEQUENCE</scope>
</reference>
<dbReference type="InterPro" id="IPR009316">
    <property type="entry name" value="COG2"/>
</dbReference>
<dbReference type="OrthoDB" id="332281at2759"/>
<dbReference type="GO" id="GO:0006891">
    <property type="term" value="P:intra-Golgi vesicle-mediated transport"/>
    <property type="evidence" value="ECO:0007669"/>
    <property type="project" value="TreeGrafter"/>
</dbReference>
<comment type="similarity">
    <text evidence="2">Belongs to the COG2 family.</text>
</comment>
<evidence type="ECO:0000313" key="12">
    <source>
        <dbReference type="Proteomes" id="UP000838756"/>
    </source>
</evidence>
<dbReference type="AlphaFoldDB" id="A0A8S4SB29"/>
<evidence type="ECO:0000256" key="1">
    <source>
        <dbReference type="ARBA" id="ARBA00004395"/>
    </source>
</evidence>
<evidence type="ECO:0000256" key="2">
    <source>
        <dbReference type="ARBA" id="ARBA00007603"/>
    </source>
</evidence>
<dbReference type="GO" id="GO:0015031">
    <property type="term" value="P:protein transport"/>
    <property type="evidence" value="ECO:0007669"/>
    <property type="project" value="UniProtKB-KW"/>
</dbReference>
<comment type="subcellular location">
    <subcellularLocation>
        <location evidence="1">Golgi apparatus membrane</location>
        <topology evidence="1">Peripheral membrane protein</topology>
    </subcellularLocation>
</comment>
<name>A0A8S4SB29_9NEOP</name>
<dbReference type="PANTHER" id="PTHR12961">
    <property type="entry name" value="CONSERVED OLIGOMERIC GOLGI COMPLEX COMPONENT 2"/>
    <property type="match status" value="1"/>
</dbReference>
<dbReference type="EMBL" id="CAKXAJ010026044">
    <property type="protein sequence ID" value="CAH2253028.1"/>
    <property type="molecule type" value="Genomic_DNA"/>
</dbReference>
<organism evidence="11 12">
    <name type="scientific">Pararge aegeria aegeria</name>
    <dbReference type="NCBI Taxonomy" id="348720"/>
    <lineage>
        <taxon>Eukaryota</taxon>
        <taxon>Metazoa</taxon>
        <taxon>Ecdysozoa</taxon>
        <taxon>Arthropoda</taxon>
        <taxon>Hexapoda</taxon>
        <taxon>Insecta</taxon>
        <taxon>Pterygota</taxon>
        <taxon>Neoptera</taxon>
        <taxon>Endopterygota</taxon>
        <taxon>Lepidoptera</taxon>
        <taxon>Glossata</taxon>
        <taxon>Ditrysia</taxon>
        <taxon>Papilionoidea</taxon>
        <taxon>Nymphalidae</taxon>
        <taxon>Satyrinae</taxon>
        <taxon>Satyrini</taxon>
        <taxon>Parargina</taxon>
        <taxon>Pararge</taxon>
    </lineage>
</organism>
<sequence length="692" mass="80316">MDNDTKEFTLPPAPRGLCFDRNDFVKTSFSVDNFLADHHNVASLETMRDDLGVYLKVLRLAMIELINKDYANFVNLCATLIGFDKAIVKVQVPLSQLNEEVINVKQCLEDAMKELMLWLNQRHALIKKKHLLKCYSQTINCLNTLENILSDITDKRKLEQIIIADRAAMQYNHLKFSISKCDSLIRPEQKKQYNEVGGKLVQMLNELLFTFWNDNNEDYLLKTLITLTTLDRVSETEMLIRKQAVAPLLQNIINEPALQRNKEGLEGVYKNILSLLDTKLKLLFTVTQHSKLTFLTNKYRFLVNCFWCEVENRLEVNLASIFAPGNPQLFYRRYSESMHFIRKLEEYCSTKETVKLLHETSEYKSFLRRWNLPVYFQIRFQEIAGGFEASLKSSSTLQNIDGFILLETYKCWKALQDCWSEGIYIEALVHKFWKLSLQLISRYASWITSICSNKSAPKIETTGINQNLVHNSINLYIDSRTLLLRLPKFLELVEDKVHNNKSKDILRQSLKPTEEMLQGTKSKICECIVNELFEYFNVQLKQVSDIPRLYRKTNRSVPTKPCTYIDLIAKTIKEFNEDASKKVDQTFLGELYNSLFNVMTVLYYKYVEDVLVSVHRTEESLRRLKQIRDMGTQQNSDSTGITDGDKIRLQLNVDVASYTSLAQCLFVNVNSVHKLTELSSMVTDAVKHIDIK</sequence>
<evidence type="ECO:0000256" key="3">
    <source>
        <dbReference type="ARBA" id="ARBA00020977"/>
    </source>
</evidence>
<dbReference type="GO" id="GO:0007030">
    <property type="term" value="P:Golgi organization"/>
    <property type="evidence" value="ECO:0007669"/>
    <property type="project" value="InterPro"/>
</dbReference>
<evidence type="ECO:0000256" key="8">
    <source>
        <dbReference type="ARBA" id="ARBA00031344"/>
    </source>
</evidence>
<gene>
    <name evidence="11" type="primary">jg13550</name>
    <name evidence="11" type="ORF">PAEG_LOCUS22474</name>
</gene>
<comment type="caution">
    <text evidence="11">The sequence shown here is derived from an EMBL/GenBank/DDBJ whole genome shotgun (WGS) entry which is preliminary data.</text>
</comment>
<dbReference type="InterPro" id="IPR024602">
    <property type="entry name" value="COG_su2_N"/>
</dbReference>
<dbReference type="Pfam" id="PF06148">
    <property type="entry name" value="COG2_N"/>
    <property type="match status" value="1"/>
</dbReference>
<dbReference type="Proteomes" id="UP000838756">
    <property type="component" value="Unassembled WGS sequence"/>
</dbReference>
<dbReference type="Pfam" id="PF12022">
    <property type="entry name" value="COG2_C"/>
    <property type="match status" value="1"/>
</dbReference>
<dbReference type="InterPro" id="IPR024603">
    <property type="entry name" value="COG_complex_COG2_C"/>
</dbReference>
<evidence type="ECO:0000313" key="11">
    <source>
        <dbReference type="EMBL" id="CAH2253028.1"/>
    </source>
</evidence>
<keyword evidence="12" id="KW-1185">Reference proteome</keyword>
<evidence type="ECO:0000256" key="4">
    <source>
        <dbReference type="ARBA" id="ARBA00022448"/>
    </source>
</evidence>
<evidence type="ECO:0000256" key="5">
    <source>
        <dbReference type="ARBA" id="ARBA00022927"/>
    </source>
</evidence>
<dbReference type="GO" id="GO:0000139">
    <property type="term" value="C:Golgi membrane"/>
    <property type="evidence" value="ECO:0007669"/>
    <property type="project" value="UniProtKB-SubCell"/>
</dbReference>
<evidence type="ECO:0000256" key="7">
    <source>
        <dbReference type="ARBA" id="ARBA00023136"/>
    </source>
</evidence>
<keyword evidence="6" id="KW-0333">Golgi apparatus</keyword>
<dbReference type="GO" id="GO:0017119">
    <property type="term" value="C:Golgi transport complex"/>
    <property type="evidence" value="ECO:0007669"/>
    <property type="project" value="TreeGrafter"/>
</dbReference>
<keyword evidence="4" id="KW-0813">Transport</keyword>
<accession>A0A8S4SB29</accession>
<feature type="domain" description="Conserved oligomeric Golgi complex subunit 2 N-terminal" evidence="9">
    <location>
        <begin position="17"/>
        <end position="90"/>
    </location>
</feature>
<proteinExistence type="inferred from homology"/>
<keyword evidence="7" id="KW-0472">Membrane</keyword>
<keyword evidence="5" id="KW-0653">Protein transport</keyword>
<protein>
    <recommendedName>
        <fullName evidence="3">Conserved oligomeric Golgi complex subunit 2</fullName>
    </recommendedName>
    <alternativeName>
        <fullName evidence="8">Component of oligomeric Golgi complex 2</fullName>
    </alternativeName>
</protein>
<evidence type="ECO:0000259" key="9">
    <source>
        <dbReference type="Pfam" id="PF06148"/>
    </source>
</evidence>
<evidence type="ECO:0000256" key="6">
    <source>
        <dbReference type="ARBA" id="ARBA00023034"/>
    </source>
</evidence>
<feature type="domain" description="COG complex component COG2 C-terminal" evidence="10">
    <location>
        <begin position="368"/>
        <end position="655"/>
    </location>
</feature>
<dbReference type="PANTHER" id="PTHR12961:SF0">
    <property type="entry name" value="CONSERVED OLIGOMERIC GOLGI COMPLEX SUBUNIT 2"/>
    <property type="match status" value="1"/>
</dbReference>
<evidence type="ECO:0000259" key="10">
    <source>
        <dbReference type="Pfam" id="PF12022"/>
    </source>
</evidence>